<evidence type="ECO:0000259" key="1">
    <source>
        <dbReference type="PROSITE" id="PS51186"/>
    </source>
</evidence>
<dbReference type="GO" id="GO:0016747">
    <property type="term" value="F:acyltransferase activity, transferring groups other than amino-acyl groups"/>
    <property type="evidence" value="ECO:0007669"/>
    <property type="project" value="InterPro"/>
</dbReference>
<dbReference type="AlphaFoldDB" id="A0A7C8BT97"/>
<proteinExistence type="predicted"/>
<dbReference type="SUPFAM" id="SSF55729">
    <property type="entry name" value="Acyl-CoA N-acyltransferases (Nat)"/>
    <property type="match status" value="1"/>
</dbReference>
<dbReference type="InterPro" id="IPR000182">
    <property type="entry name" value="GNAT_dom"/>
</dbReference>
<dbReference type="Gene3D" id="3.40.630.30">
    <property type="match status" value="1"/>
</dbReference>
<organism evidence="2 3">
    <name type="scientific">Adlercreutzia muris</name>
    <dbReference type="NCBI Taxonomy" id="1796610"/>
    <lineage>
        <taxon>Bacteria</taxon>
        <taxon>Bacillati</taxon>
        <taxon>Actinomycetota</taxon>
        <taxon>Coriobacteriia</taxon>
        <taxon>Eggerthellales</taxon>
        <taxon>Eggerthellaceae</taxon>
        <taxon>Adlercreutzia</taxon>
    </lineage>
</organism>
<sequence>MVGVGIVLHNLRIAQGDKELRPLMRGDLEQLRVWRNDQSKNEFIRPVGTITSEQQERWFESYCRRDDEVIFGVLRDGVLKGSVSLYNQDGRRAEFGRLMIGEDRGSGLGSFATWGCAQIAFSILNLDELHACVTVENTSALRIYVREGFLIEERRHNCEIGFDEFVIRLPRHRFELLAAGKGADRS</sequence>
<dbReference type="PANTHER" id="PTHR43415:SF3">
    <property type="entry name" value="GNAT-FAMILY ACETYLTRANSFERASE"/>
    <property type="match status" value="1"/>
</dbReference>
<feature type="domain" description="N-acetyltransferase" evidence="1">
    <location>
        <begin position="18"/>
        <end position="172"/>
    </location>
</feature>
<evidence type="ECO:0000313" key="3">
    <source>
        <dbReference type="Proteomes" id="UP000479639"/>
    </source>
</evidence>
<accession>A0A7C8BT97</accession>
<gene>
    <name evidence="2" type="ORF">F8D48_09545</name>
</gene>
<dbReference type="PANTHER" id="PTHR43415">
    <property type="entry name" value="SPERMIDINE N(1)-ACETYLTRANSFERASE"/>
    <property type="match status" value="1"/>
</dbReference>
<comment type="caution">
    <text evidence="2">The sequence shown here is derived from an EMBL/GenBank/DDBJ whole genome shotgun (WGS) entry which is preliminary data.</text>
</comment>
<name>A0A7C8BT97_9ACTN</name>
<dbReference type="EMBL" id="WAJS01000032">
    <property type="protein sequence ID" value="KAB1642127.1"/>
    <property type="molecule type" value="Genomic_DNA"/>
</dbReference>
<dbReference type="Pfam" id="PF13302">
    <property type="entry name" value="Acetyltransf_3"/>
    <property type="match status" value="1"/>
</dbReference>
<dbReference type="Proteomes" id="UP000479639">
    <property type="component" value="Unassembled WGS sequence"/>
</dbReference>
<keyword evidence="2" id="KW-0808">Transferase</keyword>
<keyword evidence="3" id="KW-1185">Reference proteome</keyword>
<evidence type="ECO:0000313" key="2">
    <source>
        <dbReference type="EMBL" id="KAB1642127.1"/>
    </source>
</evidence>
<protein>
    <submittedName>
        <fullName evidence="2">GNAT family N-acetyltransferase</fullName>
    </submittedName>
</protein>
<dbReference type="InterPro" id="IPR016181">
    <property type="entry name" value="Acyl_CoA_acyltransferase"/>
</dbReference>
<reference evidence="2 3" key="1">
    <citation type="submission" date="2019-09" db="EMBL/GenBank/DDBJ databases">
        <title>Whole genome shotgun sequencing (WGS) of Ellagibacter isourolithinifaciens DSM 104140(T) and Adlercreutzia muris DSM 29508(T).</title>
        <authorList>
            <person name="Stoll D.A."/>
            <person name="Danylec N."/>
            <person name="Huch M."/>
        </authorList>
    </citation>
    <scope>NUCLEOTIDE SEQUENCE [LARGE SCALE GENOMIC DNA]</scope>
    <source>
        <strain evidence="2 3">DSM 29508</strain>
    </source>
</reference>
<dbReference type="PROSITE" id="PS51186">
    <property type="entry name" value="GNAT"/>
    <property type="match status" value="1"/>
</dbReference>